<evidence type="ECO:0000313" key="2">
    <source>
        <dbReference type="EMBL" id="MBO0512520.1"/>
    </source>
</evidence>
<evidence type="ECO:0000259" key="1">
    <source>
        <dbReference type="SMART" id="SM00507"/>
    </source>
</evidence>
<dbReference type="CDD" id="cd00085">
    <property type="entry name" value="HNHc"/>
    <property type="match status" value="1"/>
</dbReference>
<keyword evidence="2" id="KW-0255">Endonuclease</keyword>
<dbReference type="InterPro" id="IPR003615">
    <property type="entry name" value="HNH_nuc"/>
</dbReference>
<dbReference type="AlphaFoldDB" id="A0A939F8Q2"/>
<dbReference type="Pfam" id="PF13392">
    <property type="entry name" value="HNH_3"/>
    <property type="match status" value="1"/>
</dbReference>
<feature type="domain" description="HNH nuclease" evidence="1">
    <location>
        <begin position="221"/>
        <end position="265"/>
    </location>
</feature>
<protein>
    <submittedName>
        <fullName evidence="2">HNH endonuclease</fullName>
    </submittedName>
</protein>
<keyword evidence="2" id="KW-0378">Hydrolase</keyword>
<organism evidence="2 3">
    <name type="scientific">Streptomyces beijiangensis</name>
    <dbReference type="NCBI Taxonomy" id="163361"/>
    <lineage>
        <taxon>Bacteria</taxon>
        <taxon>Bacillati</taxon>
        <taxon>Actinomycetota</taxon>
        <taxon>Actinomycetes</taxon>
        <taxon>Kitasatosporales</taxon>
        <taxon>Streptomycetaceae</taxon>
        <taxon>Streptomyces</taxon>
    </lineage>
</organism>
<dbReference type="GO" id="GO:0004519">
    <property type="term" value="F:endonuclease activity"/>
    <property type="evidence" value="ECO:0007669"/>
    <property type="project" value="UniProtKB-KW"/>
</dbReference>
<dbReference type="RefSeq" id="WP_206961932.1">
    <property type="nucleotide sequence ID" value="NZ_BAAAJJ010000002.1"/>
</dbReference>
<dbReference type="EMBL" id="JAFLRJ010000102">
    <property type="protein sequence ID" value="MBO0512520.1"/>
    <property type="molecule type" value="Genomic_DNA"/>
</dbReference>
<dbReference type="SMART" id="SM00507">
    <property type="entry name" value="HNHc"/>
    <property type="match status" value="1"/>
</dbReference>
<name>A0A939F8Q2_9ACTN</name>
<evidence type="ECO:0000313" key="3">
    <source>
        <dbReference type="Proteomes" id="UP000664167"/>
    </source>
</evidence>
<sequence length="281" mass="31327">MSGPKYTRDLLTRTAAASVSLVDMMRRLDAPLGSTTCRYLTGRLKHYCIDVSHFRDEPLPEHERRVYTRALLAKVAAQSLSIREMLDRLGTPPGYTPYSHIRNKLDQFGIDTSHFTSGRRYGPGVIVRDELIAAVADSTSLAGVLKHLGQNESGAGRARIKRSVEAHGVSTAHFTGQAHFRGAVSPFRKSADDTLQRLEPGAPRAKTPMLRRALDDLAVPHVCAECGIGDVWQGKRLVLEIDHINGDRLDNRRENLRYLCPSCHSQTATYSNRSPAFRRRQ</sequence>
<accession>A0A939F8Q2</accession>
<reference evidence="2" key="1">
    <citation type="submission" date="2021-03" db="EMBL/GenBank/DDBJ databases">
        <title>Streptomyces poriferae sp. nov., a novel marine sponge-derived Actinobacteria species with anti-MRSA activity.</title>
        <authorList>
            <person name="Sandoval-Powers M."/>
            <person name="Kralova S."/>
            <person name="Nguyen G.-S."/>
            <person name="Fawwal D."/>
            <person name="Degnes K."/>
            <person name="Klinkenberg G."/>
            <person name="Sletta H."/>
            <person name="Wentzel A."/>
            <person name="Liles M.R."/>
        </authorList>
    </citation>
    <scope>NUCLEOTIDE SEQUENCE</scope>
    <source>
        <strain evidence="2">DSM 41794</strain>
    </source>
</reference>
<dbReference type="InterPro" id="IPR044925">
    <property type="entry name" value="His-Me_finger_sf"/>
</dbReference>
<proteinExistence type="predicted"/>
<comment type="caution">
    <text evidence="2">The sequence shown here is derived from an EMBL/GenBank/DDBJ whole genome shotgun (WGS) entry which is preliminary data.</text>
</comment>
<dbReference type="SUPFAM" id="SSF54060">
    <property type="entry name" value="His-Me finger endonucleases"/>
    <property type="match status" value="1"/>
</dbReference>
<dbReference type="Proteomes" id="UP000664167">
    <property type="component" value="Unassembled WGS sequence"/>
</dbReference>
<keyword evidence="2" id="KW-0540">Nuclease</keyword>
<gene>
    <name evidence="2" type="ORF">J0695_11965</name>
</gene>
<keyword evidence="3" id="KW-1185">Reference proteome</keyword>